<dbReference type="Proteomes" id="UP001596258">
    <property type="component" value="Unassembled WGS sequence"/>
</dbReference>
<protein>
    <submittedName>
        <fullName evidence="1">Uncharacterized protein</fullName>
    </submittedName>
</protein>
<evidence type="ECO:0000313" key="2">
    <source>
        <dbReference type="Proteomes" id="UP001596258"/>
    </source>
</evidence>
<accession>A0ABW1UDX6</accession>
<dbReference type="RefSeq" id="WP_125575324.1">
    <property type="nucleotide sequence ID" value="NZ_JBHSSO010000069.1"/>
</dbReference>
<evidence type="ECO:0000313" key="1">
    <source>
        <dbReference type="EMBL" id="MFC6290660.1"/>
    </source>
</evidence>
<keyword evidence="2" id="KW-1185">Reference proteome</keyword>
<sequence length="129" mass="14530">MDKHPRRDELLEQLKLLNPDDGSNLSYQVMLEFAFDKVVQDVSNYTHLAVSGLPVELDTVLLSLCQQFLATHQLLTPIADRDGDVKTLSEGDTSVTFRSASEAYLELQSVNTLTDNYLAQLNSFRVVKR</sequence>
<organism evidence="1 2">
    <name type="scientific">Levilactobacillus angrenensis</name>
    <dbReference type="NCBI Taxonomy" id="2486020"/>
    <lineage>
        <taxon>Bacteria</taxon>
        <taxon>Bacillati</taxon>
        <taxon>Bacillota</taxon>
        <taxon>Bacilli</taxon>
        <taxon>Lactobacillales</taxon>
        <taxon>Lactobacillaceae</taxon>
        <taxon>Levilactobacillus</taxon>
    </lineage>
</organism>
<comment type="caution">
    <text evidence="1">The sequence shown here is derived from an EMBL/GenBank/DDBJ whole genome shotgun (WGS) entry which is preliminary data.</text>
</comment>
<proteinExistence type="predicted"/>
<reference evidence="2" key="1">
    <citation type="journal article" date="2019" name="Int. J. Syst. Evol. Microbiol.">
        <title>The Global Catalogue of Microorganisms (GCM) 10K type strain sequencing project: providing services to taxonomists for standard genome sequencing and annotation.</title>
        <authorList>
            <consortium name="The Broad Institute Genomics Platform"/>
            <consortium name="The Broad Institute Genome Sequencing Center for Infectious Disease"/>
            <person name="Wu L."/>
            <person name="Ma J."/>
        </authorList>
    </citation>
    <scope>NUCLEOTIDE SEQUENCE [LARGE SCALE GENOMIC DNA]</scope>
    <source>
        <strain evidence="2">CCM 8893</strain>
    </source>
</reference>
<gene>
    <name evidence="1" type="ORF">ACFP1M_10805</name>
</gene>
<dbReference type="EMBL" id="JBHSSO010000069">
    <property type="protein sequence ID" value="MFC6290660.1"/>
    <property type="molecule type" value="Genomic_DNA"/>
</dbReference>
<name>A0ABW1UDX6_9LACO</name>